<feature type="domain" description="DUF7041" evidence="2">
    <location>
        <begin position="32"/>
        <end position="109"/>
    </location>
</feature>
<dbReference type="AlphaFoldDB" id="A0A183APY4"/>
<sequence length="348" mass="39351">MIIYRDCTMAEERPPVDDRELDLLVISFKLVAYIPHHPEVWFAALETQFITRYVRSQRSKYVHSVEASPGDRMFVVRDIIPKTPEKNAYNVLKATILQFYTPSNEKRLLARHPIGDTTPSKHLARLRTLAGPANAHSDIVRELWLESLPRHVQPTVTALLKDSSIVKSASIANKMVARVGNEGNFLVSTTSQPCSGNRDKYAVRPSQPRPQCIYHFLSFKSRVPVPTANPYRNRPRLERAAQPTRVRRKQPKAQKPPSRKPPEAPDDPSESYCWFHRSYGPGDSSCRKPCTYATGKKGVPIPDIPVDFQTLIARFPKLTKPIEDLTLVANGVAQYVVIKDSPVTARPR</sequence>
<organism evidence="5">
    <name type="scientific">Echinostoma caproni</name>
    <dbReference type="NCBI Taxonomy" id="27848"/>
    <lineage>
        <taxon>Eukaryota</taxon>
        <taxon>Metazoa</taxon>
        <taxon>Spiralia</taxon>
        <taxon>Lophotrochozoa</taxon>
        <taxon>Platyhelminthes</taxon>
        <taxon>Trematoda</taxon>
        <taxon>Digenea</taxon>
        <taxon>Plagiorchiida</taxon>
        <taxon>Echinostomata</taxon>
        <taxon>Echinostomatoidea</taxon>
        <taxon>Echinostomatidae</taxon>
        <taxon>Echinostoma</taxon>
    </lineage>
</organism>
<keyword evidence="4" id="KW-1185">Reference proteome</keyword>
<accession>A0A183APY4</accession>
<evidence type="ECO:0000313" key="3">
    <source>
        <dbReference type="EMBL" id="VDP84603.1"/>
    </source>
</evidence>
<evidence type="ECO:0000313" key="5">
    <source>
        <dbReference type="WBParaSite" id="ECPE_0000904701-mRNA-1"/>
    </source>
</evidence>
<evidence type="ECO:0000256" key="1">
    <source>
        <dbReference type="SAM" id="MobiDB-lite"/>
    </source>
</evidence>
<feature type="region of interest" description="Disordered" evidence="1">
    <location>
        <begin position="225"/>
        <end position="269"/>
    </location>
</feature>
<dbReference type="PANTHER" id="PTHR33327:SF3">
    <property type="entry name" value="RNA-DIRECTED DNA POLYMERASE"/>
    <property type="match status" value="1"/>
</dbReference>
<dbReference type="Proteomes" id="UP000272942">
    <property type="component" value="Unassembled WGS sequence"/>
</dbReference>
<reference evidence="3 4" key="2">
    <citation type="submission" date="2018-11" db="EMBL/GenBank/DDBJ databases">
        <authorList>
            <consortium name="Pathogen Informatics"/>
        </authorList>
    </citation>
    <scope>NUCLEOTIDE SEQUENCE [LARGE SCALE GENOMIC DNA]</scope>
    <source>
        <strain evidence="3 4">Egypt</strain>
    </source>
</reference>
<dbReference type="InterPro" id="IPR055469">
    <property type="entry name" value="DUF7041"/>
</dbReference>
<protein>
    <recommendedName>
        <fullName evidence="2">DUF7041 domain-containing protein</fullName>
    </recommendedName>
</protein>
<dbReference type="PANTHER" id="PTHR33327">
    <property type="entry name" value="ENDONUCLEASE"/>
    <property type="match status" value="1"/>
</dbReference>
<dbReference type="Pfam" id="PF23055">
    <property type="entry name" value="DUF7041"/>
    <property type="match status" value="1"/>
</dbReference>
<gene>
    <name evidence="3" type="ORF">ECPE_LOCUS9019</name>
</gene>
<evidence type="ECO:0000259" key="2">
    <source>
        <dbReference type="Pfam" id="PF23055"/>
    </source>
</evidence>
<name>A0A183APY4_9TREM</name>
<dbReference type="OrthoDB" id="6262499at2759"/>
<proteinExistence type="predicted"/>
<reference evidence="5" key="1">
    <citation type="submission" date="2016-06" db="UniProtKB">
        <authorList>
            <consortium name="WormBaseParasite"/>
        </authorList>
    </citation>
    <scope>IDENTIFICATION</scope>
</reference>
<evidence type="ECO:0000313" key="4">
    <source>
        <dbReference type="Proteomes" id="UP000272942"/>
    </source>
</evidence>
<dbReference type="WBParaSite" id="ECPE_0000904701-mRNA-1">
    <property type="protein sequence ID" value="ECPE_0000904701-mRNA-1"/>
    <property type="gene ID" value="ECPE_0000904701"/>
</dbReference>
<dbReference type="EMBL" id="UZAN01046800">
    <property type="protein sequence ID" value="VDP84603.1"/>
    <property type="molecule type" value="Genomic_DNA"/>
</dbReference>